<proteinExistence type="predicted"/>
<name>A0A938WNL6_9BACT</name>
<organism evidence="1 2">
    <name type="scientific">Marseilla massiliensis</name>
    <dbReference type="NCBI Taxonomy" id="1841864"/>
    <lineage>
        <taxon>Bacteria</taxon>
        <taxon>Pseudomonadati</taxon>
        <taxon>Bacteroidota</taxon>
        <taxon>Bacteroidia</taxon>
        <taxon>Bacteroidales</taxon>
        <taxon>Prevotellaceae</taxon>
        <taxon>Marseilla</taxon>
    </lineage>
</organism>
<evidence type="ECO:0000313" key="2">
    <source>
        <dbReference type="Proteomes" id="UP000706891"/>
    </source>
</evidence>
<sequence>MIIPILYMLYILAYAAVPFLYKSKRPAMLQFYLRMAWRRSFRRCYTLGMLATLMVFHFYHLNFFGNVHELALSSIACLALYSHKNTERAFDFLQRKHHLSWAAMAAVILLFVPHMLPLGITLATVVFGTVFYPSQVARNTFPDTLDDYLEFPHSIVDTYYKWS</sequence>
<dbReference type="Proteomes" id="UP000706891">
    <property type="component" value="Unassembled WGS sequence"/>
</dbReference>
<accession>A0A938WNL6</accession>
<evidence type="ECO:0000313" key="1">
    <source>
        <dbReference type="EMBL" id="MBM6672377.1"/>
    </source>
</evidence>
<protein>
    <submittedName>
        <fullName evidence="1">Uncharacterized protein</fullName>
    </submittedName>
</protein>
<dbReference type="EMBL" id="JACJJG010000001">
    <property type="protein sequence ID" value="MBM6672377.1"/>
    <property type="molecule type" value="Genomic_DNA"/>
</dbReference>
<comment type="caution">
    <text evidence="1">The sequence shown here is derived from an EMBL/GenBank/DDBJ whole genome shotgun (WGS) entry which is preliminary data.</text>
</comment>
<reference evidence="1" key="1">
    <citation type="submission" date="2020-08" db="EMBL/GenBank/DDBJ databases">
        <authorList>
            <person name="Cejkova D."/>
            <person name="Kubasova T."/>
            <person name="Jahodarova E."/>
            <person name="Rychlik I."/>
        </authorList>
    </citation>
    <scope>NUCLEOTIDE SEQUENCE</scope>
    <source>
        <strain evidence="1">An824</strain>
    </source>
</reference>
<reference evidence="1" key="2">
    <citation type="journal article" date="2021" name="Sci. Rep.">
        <title>The distribution of antibiotic resistance genes in chicken gut microbiota commensals.</title>
        <authorList>
            <person name="Juricova H."/>
            <person name="Matiasovicova J."/>
            <person name="Kubasova T."/>
            <person name="Cejkova D."/>
            <person name="Rychlik I."/>
        </authorList>
    </citation>
    <scope>NUCLEOTIDE SEQUENCE</scope>
    <source>
        <strain evidence="1">An824</strain>
    </source>
</reference>
<keyword evidence="2" id="KW-1185">Reference proteome</keyword>
<gene>
    <name evidence="1" type="ORF">H6A34_00520</name>
</gene>